<dbReference type="Pfam" id="PF00990">
    <property type="entry name" value="GGDEF"/>
    <property type="match status" value="1"/>
</dbReference>
<dbReference type="InterPro" id="IPR052155">
    <property type="entry name" value="Biofilm_reg_signaling"/>
</dbReference>
<dbReference type="Gene3D" id="3.30.450.20">
    <property type="entry name" value="PAS domain"/>
    <property type="match status" value="1"/>
</dbReference>
<keyword evidence="1" id="KW-0812">Transmembrane</keyword>
<dbReference type="Pfam" id="PF00563">
    <property type="entry name" value="EAL"/>
    <property type="match status" value="1"/>
</dbReference>
<evidence type="ECO:0000313" key="5">
    <source>
        <dbReference type="Proteomes" id="UP001055125"/>
    </source>
</evidence>
<keyword evidence="1" id="KW-1133">Transmembrane helix</keyword>
<comment type="caution">
    <text evidence="4">The sequence shown here is derived from an EMBL/GenBank/DDBJ whole genome shotgun (WGS) entry which is preliminary data.</text>
</comment>
<dbReference type="InterPro" id="IPR035919">
    <property type="entry name" value="EAL_sf"/>
</dbReference>
<dbReference type="InterPro" id="IPR001633">
    <property type="entry name" value="EAL_dom"/>
</dbReference>
<keyword evidence="5" id="KW-1185">Reference proteome</keyword>
<dbReference type="PROSITE" id="PS50883">
    <property type="entry name" value="EAL"/>
    <property type="match status" value="1"/>
</dbReference>
<dbReference type="Gene3D" id="3.20.20.450">
    <property type="entry name" value="EAL domain"/>
    <property type="match status" value="1"/>
</dbReference>
<name>A0ABQ4RQE9_9HYPH</name>
<protein>
    <recommendedName>
        <fullName evidence="6">Diguanylate cyclase</fullName>
    </recommendedName>
</protein>
<dbReference type="Proteomes" id="UP001055125">
    <property type="component" value="Unassembled WGS sequence"/>
</dbReference>
<proteinExistence type="predicted"/>
<dbReference type="RefSeq" id="WP_238242162.1">
    <property type="nucleotide sequence ID" value="NZ_BPQP01000003.1"/>
</dbReference>
<dbReference type="SMART" id="SM00267">
    <property type="entry name" value="GGDEF"/>
    <property type="match status" value="1"/>
</dbReference>
<dbReference type="SMART" id="SM00052">
    <property type="entry name" value="EAL"/>
    <property type="match status" value="1"/>
</dbReference>
<evidence type="ECO:0008006" key="6">
    <source>
        <dbReference type="Google" id="ProtNLM"/>
    </source>
</evidence>
<dbReference type="InterPro" id="IPR000160">
    <property type="entry name" value="GGDEF_dom"/>
</dbReference>
<dbReference type="Gene3D" id="3.30.70.270">
    <property type="match status" value="1"/>
</dbReference>
<reference evidence="4" key="1">
    <citation type="journal article" date="2021" name="Front. Microbiol.">
        <title>Comprehensive Comparative Genomics and Phenotyping of Methylobacterium Species.</title>
        <authorList>
            <person name="Alessa O."/>
            <person name="Ogura Y."/>
            <person name="Fujitani Y."/>
            <person name="Takami H."/>
            <person name="Hayashi T."/>
            <person name="Sahin N."/>
            <person name="Tani A."/>
        </authorList>
    </citation>
    <scope>NUCLEOTIDE SEQUENCE</scope>
    <source>
        <strain evidence="4">DSM 19015</strain>
    </source>
</reference>
<gene>
    <name evidence="4" type="ORF">OCOJLMKI_0176</name>
</gene>
<dbReference type="SUPFAM" id="SSF55785">
    <property type="entry name" value="PYP-like sensor domain (PAS domain)"/>
    <property type="match status" value="1"/>
</dbReference>
<feature type="domain" description="GGDEF" evidence="3">
    <location>
        <begin position="335"/>
        <end position="468"/>
    </location>
</feature>
<evidence type="ECO:0000313" key="4">
    <source>
        <dbReference type="EMBL" id="GJD92990.1"/>
    </source>
</evidence>
<evidence type="ECO:0000259" key="3">
    <source>
        <dbReference type="PROSITE" id="PS50887"/>
    </source>
</evidence>
<evidence type="ECO:0000259" key="2">
    <source>
        <dbReference type="PROSITE" id="PS50883"/>
    </source>
</evidence>
<dbReference type="Pfam" id="PF12860">
    <property type="entry name" value="PAS_7"/>
    <property type="match status" value="1"/>
</dbReference>
<evidence type="ECO:0000256" key="1">
    <source>
        <dbReference type="SAM" id="Phobius"/>
    </source>
</evidence>
<dbReference type="PANTHER" id="PTHR44757">
    <property type="entry name" value="DIGUANYLATE CYCLASE DGCP"/>
    <property type="match status" value="1"/>
</dbReference>
<keyword evidence="1" id="KW-0472">Membrane</keyword>
<dbReference type="InterPro" id="IPR029787">
    <property type="entry name" value="Nucleotide_cyclase"/>
</dbReference>
<dbReference type="SUPFAM" id="SSF141868">
    <property type="entry name" value="EAL domain-like"/>
    <property type="match status" value="1"/>
</dbReference>
<accession>A0ABQ4RQE9</accession>
<feature type="domain" description="EAL" evidence="2">
    <location>
        <begin position="477"/>
        <end position="727"/>
    </location>
</feature>
<dbReference type="EMBL" id="BPQP01000003">
    <property type="protein sequence ID" value="GJD92990.1"/>
    <property type="molecule type" value="Genomic_DNA"/>
</dbReference>
<reference evidence="4" key="2">
    <citation type="submission" date="2021-08" db="EMBL/GenBank/DDBJ databases">
        <authorList>
            <person name="Tani A."/>
            <person name="Ola A."/>
            <person name="Ogura Y."/>
            <person name="Katsura K."/>
            <person name="Hayashi T."/>
        </authorList>
    </citation>
    <scope>NUCLEOTIDE SEQUENCE</scope>
    <source>
        <strain evidence="4">DSM 19015</strain>
    </source>
</reference>
<dbReference type="NCBIfam" id="TIGR00254">
    <property type="entry name" value="GGDEF"/>
    <property type="match status" value="1"/>
</dbReference>
<dbReference type="PROSITE" id="PS50887">
    <property type="entry name" value="GGDEF"/>
    <property type="match status" value="1"/>
</dbReference>
<dbReference type="CDD" id="cd01948">
    <property type="entry name" value="EAL"/>
    <property type="match status" value="1"/>
</dbReference>
<dbReference type="InterPro" id="IPR035965">
    <property type="entry name" value="PAS-like_dom_sf"/>
</dbReference>
<dbReference type="CDD" id="cd01949">
    <property type="entry name" value="GGDEF"/>
    <property type="match status" value="1"/>
</dbReference>
<dbReference type="PANTHER" id="PTHR44757:SF2">
    <property type="entry name" value="BIOFILM ARCHITECTURE MAINTENANCE PROTEIN MBAA"/>
    <property type="match status" value="1"/>
</dbReference>
<organism evidence="4 5">
    <name type="scientific">Methylobacterium iners</name>
    <dbReference type="NCBI Taxonomy" id="418707"/>
    <lineage>
        <taxon>Bacteria</taxon>
        <taxon>Pseudomonadati</taxon>
        <taxon>Pseudomonadota</taxon>
        <taxon>Alphaproteobacteria</taxon>
        <taxon>Hyphomicrobiales</taxon>
        <taxon>Methylobacteriaceae</taxon>
        <taxon>Methylobacterium</taxon>
    </lineage>
</organism>
<dbReference type="InterPro" id="IPR043128">
    <property type="entry name" value="Rev_trsase/Diguanyl_cyclase"/>
</dbReference>
<feature type="transmembrane region" description="Helical" evidence="1">
    <location>
        <begin position="12"/>
        <end position="32"/>
    </location>
</feature>
<dbReference type="SUPFAM" id="SSF55073">
    <property type="entry name" value="Nucleotide cyclase"/>
    <property type="match status" value="1"/>
</dbReference>
<sequence>MRAPTLRRLINVIGLVIALITTVAIPATYASISYMAQGDLISAEARLNASRVARYIYQHTAMWTFHKVRLIEVIELAVSDDEKVRQRIFAGDGRLVVEDGEALPTPTMKRSAPIIVSGKEVGRMEVEVSARPLIERTATVSLFSLCLGLLAYLSIRILPLRALDRTIRQLGQREDQLAATNQQFEAALTNMPHGLSMFDAQERLVLCNRRYAEMYGLPRDLIEPGTRRADIVAFREAAGIGIIGTTPVNQDADVDPCSGTMVLDNQHQNGRTVRISRKPMSTGGFVSSHEDITAIRHAETRIAHMAYHDALTELPNRVQFHQEMTRALTRTRQGESFSVLCLDLDHFKSVNDTLGHPMGDALLRAVAKRLQGCVRETDVVARLGGDEFAVVQASTNEPHIATGMAQRIIEALSAPYELDGHQIVIGVSVGIAVGPDDSEDADQLMKAADMALYRAKAEGRGTYRFFEAEMDAKMQARRALELDLRGALQNGEFEVHYQPLVNLAANKVSGFEALLRWTHPIRGRVSPANFIPLAEEIGAINQIGAWVLKQACADAAQWPDDVRVAVNLSAVQFKSQTLVLDVAAALGASGLSSRRLELEITESVMLQDTEATLGTLHQLRGLGVRISMDDFGTGYSSLSYLRKFPFDKIKIDQSFVRDLPDQADSVAIVRAVTGLGTSLGMSTTAEGVETQGQLDRLRAEGCTEVQGWLFSKACPAAEVAGLLTSVAKRCSAAA</sequence>